<evidence type="ECO:0000256" key="3">
    <source>
        <dbReference type="ARBA" id="ARBA00020071"/>
    </source>
</evidence>
<dbReference type="Pfam" id="PF01522">
    <property type="entry name" value="Polysacc_deac_1"/>
    <property type="match status" value="1"/>
</dbReference>
<comment type="function">
    <text evidence="1">Is involved in generating a small heat-stable compound (Nod), an acylated oligomer of N-acetylglucosamine, that stimulates mitosis in various plant protoplasts.</text>
</comment>
<accession>A0ABV6AIY6</accession>
<feature type="domain" description="NodB homology" evidence="5">
    <location>
        <begin position="27"/>
        <end position="149"/>
    </location>
</feature>
<dbReference type="SUPFAM" id="SSF88713">
    <property type="entry name" value="Glycoside hydrolase/deacetylase"/>
    <property type="match status" value="1"/>
</dbReference>
<dbReference type="InterPro" id="IPR011330">
    <property type="entry name" value="Glyco_hydro/deAcase_b/a-brl"/>
</dbReference>
<proteinExistence type="inferred from homology"/>
<evidence type="ECO:0000256" key="4">
    <source>
        <dbReference type="ARBA" id="ARBA00032976"/>
    </source>
</evidence>
<organism evidence="6 7">
    <name type="scientific">Rhizobium puerariae</name>
    <dbReference type="NCBI Taxonomy" id="1585791"/>
    <lineage>
        <taxon>Bacteria</taxon>
        <taxon>Pseudomonadati</taxon>
        <taxon>Pseudomonadota</taxon>
        <taxon>Alphaproteobacteria</taxon>
        <taxon>Hyphomicrobiales</taxon>
        <taxon>Rhizobiaceae</taxon>
        <taxon>Rhizobium/Agrobacterium group</taxon>
        <taxon>Rhizobium</taxon>
    </lineage>
</organism>
<comment type="caution">
    <text evidence="6">The sequence shown here is derived from an EMBL/GenBank/DDBJ whole genome shotgun (WGS) entry which is preliminary data.</text>
</comment>
<protein>
    <recommendedName>
        <fullName evidence="3">Chitooligosaccharide deacetylase</fullName>
    </recommendedName>
    <alternativeName>
        <fullName evidence="4">Nodulation protein B</fullName>
    </alternativeName>
</protein>
<dbReference type="Proteomes" id="UP001589692">
    <property type="component" value="Unassembled WGS sequence"/>
</dbReference>
<dbReference type="CDD" id="cd10928">
    <property type="entry name" value="CE4_u4"/>
    <property type="match status" value="1"/>
</dbReference>
<comment type="similarity">
    <text evidence="2">Belongs to the polysaccharide deacetylase family.</text>
</comment>
<sequence length="246" mass="27399">MTSDLLARALDHAAERGRPITFWLRDDDAVEPTDSLDRLLGLAADNDIPVTLAVIPADAGERLAQRLEDAPQATVAVHGWSHRNHAPGGERKQELGLHRGSAVVLAEIGEGRERLRRLFGERAFPMLVPPWNRIHEDLLPALPPLGIQALSIFGRENRDIPLPLLNTHVDIIDWRGARNGRPADVLFAEILLRMEALTAHPLDTVGILSHHLVHDAAAWSFLEALFRLTREHPGCRWMRSERILGA</sequence>
<keyword evidence="7" id="KW-1185">Reference proteome</keyword>
<evidence type="ECO:0000313" key="7">
    <source>
        <dbReference type="Proteomes" id="UP001589692"/>
    </source>
</evidence>
<evidence type="ECO:0000259" key="5">
    <source>
        <dbReference type="Pfam" id="PF01522"/>
    </source>
</evidence>
<evidence type="ECO:0000256" key="2">
    <source>
        <dbReference type="ARBA" id="ARBA00010973"/>
    </source>
</evidence>
<dbReference type="InterPro" id="IPR049591">
    <property type="entry name" value="CE4_u4-like"/>
</dbReference>
<reference evidence="6 7" key="1">
    <citation type="submission" date="2024-09" db="EMBL/GenBank/DDBJ databases">
        <authorList>
            <person name="Sun Q."/>
            <person name="Mori K."/>
        </authorList>
    </citation>
    <scope>NUCLEOTIDE SEQUENCE [LARGE SCALE GENOMIC DNA]</scope>
    <source>
        <strain evidence="6 7">TBRC 4938</strain>
    </source>
</reference>
<evidence type="ECO:0000256" key="1">
    <source>
        <dbReference type="ARBA" id="ARBA00003236"/>
    </source>
</evidence>
<evidence type="ECO:0000313" key="6">
    <source>
        <dbReference type="EMBL" id="MFB9949300.1"/>
    </source>
</evidence>
<dbReference type="InterPro" id="IPR002509">
    <property type="entry name" value="NODB_dom"/>
</dbReference>
<name>A0ABV6AIY6_9HYPH</name>
<gene>
    <name evidence="6" type="ORF">ACFFP0_10600</name>
</gene>
<dbReference type="Gene3D" id="3.20.20.370">
    <property type="entry name" value="Glycoside hydrolase/deacetylase"/>
    <property type="match status" value="1"/>
</dbReference>
<dbReference type="EMBL" id="JBHMAA010000012">
    <property type="protein sequence ID" value="MFB9949300.1"/>
    <property type="molecule type" value="Genomic_DNA"/>
</dbReference>
<dbReference type="RefSeq" id="WP_377260159.1">
    <property type="nucleotide sequence ID" value="NZ_JBHMAA010000012.1"/>
</dbReference>